<accession>A0A8J6HYE8</accession>
<sequence>MKTINTKTVLEVKKISKHFPGVQALKEVSLSLREGEVHAVIGENGAGKSTLMKIIFGLLQPDAGEIYWNGRRVVIDSPIAAQRLGIGIVPQELNLVPQLTVAENILLGVEPRKRFGLIDWNKMRKDAAAILETVGEIIDIKRTTAELSVAQQQIVQIARALAFGARVLIYDEPTASLTQKETEGLFKIINSFIENKGSVFYISHRLEEILRIAHRITVLRDGCYITELNPKQTTTDEMVRYMVGREIKKAKRTARRFDEAKTPVLEVENLARRGEFSGISFRLYPGEILGIAGLVGAGRTELVRCIFGETQPDEGTIKIGQKEIKHPTPAKSIRNGVGFLPEERRKLGLFPVLPVSQNMTMSTLKKYKKWGRINQRQELVDVNKYIEELKIKTPHPRQLVKNLSGGNQQKVILARWMLTGCKILILDEPTRGIDVGAKAEIFQLLQEMVALDYAVVLISSELQEVIDYADRILIMHEGRLKGEVKGTETTQEEIMRIALS</sequence>
<evidence type="ECO:0000313" key="10">
    <source>
        <dbReference type="EMBL" id="MBA2132165.1"/>
    </source>
</evidence>
<gene>
    <name evidence="10" type="ORF">G5B42_01165</name>
</gene>
<evidence type="ECO:0000256" key="3">
    <source>
        <dbReference type="ARBA" id="ARBA00022475"/>
    </source>
</evidence>
<dbReference type="CDD" id="cd03215">
    <property type="entry name" value="ABC_Carb_Monos_II"/>
    <property type="match status" value="1"/>
</dbReference>
<dbReference type="GO" id="GO:0016887">
    <property type="term" value="F:ATP hydrolysis activity"/>
    <property type="evidence" value="ECO:0007669"/>
    <property type="project" value="InterPro"/>
</dbReference>
<dbReference type="CDD" id="cd03216">
    <property type="entry name" value="ABC_Carb_Monos_I"/>
    <property type="match status" value="1"/>
</dbReference>
<evidence type="ECO:0000256" key="8">
    <source>
        <dbReference type="ARBA" id="ARBA00023136"/>
    </source>
</evidence>
<dbReference type="Proteomes" id="UP000657177">
    <property type="component" value="Unassembled WGS sequence"/>
</dbReference>
<dbReference type="PROSITE" id="PS50893">
    <property type="entry name" value="ABC_TRANSPORTER_2"/>
    <property type="match status" value="2"/>
</dbReference>
<dbReference type="FunFam" id="3.40.50.300:FF:000127">
    <property type="entry name" value="Ribose import ATP-binding protein RbsA"/>
    <property type="match status" value="1"/>
</dbReference>
<keyword evidence="3" id="KW-1003">Cell membrane</keyword>
<keyword evidence="2" id="KW-0813">Transport</keyword>
<dbReference type="AlphaFoldDB" id="A0A8J6HYE8"/>
<dbReference type="InterPro" id="IPR003439">
    <property type="entry name" value="ABC_transporter-like_ATP-bd"/>
</dbReference>
<evidence type="ECO:0000256" key="6">
    <source>
        <dbReference type="ARBA" id="ARBA00022840"/>
    </source>
</evidence>
<evidence type="ECO:0000256" key="2">
    <source>
        <dbReference type="ARBA" id="ARBA00022448"/>
    </source>
</evidence>
<reference evidence="10" key="1">
    <citation type="submission" date="2020-06" db="EMBL/GenBank/DDBJ databases">
        <title>Novel chitinolytic bacterium.</title>
        <authorList>
            <person name="Ungkulpasvich U."/>
            <person name="Kosugi A."/>
            <person name="Uke A."/>
        </authorList>
    </citation>
    <scope>NUCLEOTIDE SEQUENCE</scope>
    <source>
        <strain evidence="10">UUS1-1</strain>
    </source>
</reference>
<dbReference type="PANTHER" id="PTHR43790:SF9">
    <property type="entry name" value="GALACTOFURANOSE TRANSPORTER ATP-BINDING PROTEIN YTFR"/>
    <property type="match status" value="1"/>
</dbReference>
<dbReference type="InterPro" id="IPR050107">
    <property type="entry name" value="ABC_carbohydrate_import_ATPase"/>
</dbReference>
<evidence type="ECO:0000256" key="1">
    <source>
        <dbReference type="ARBA" id="ARBA00004202"/>
    </source>
</evidence>
<dbReference type="SMART" id="SM00382">
    <property type="entry name" value="AAA"/>
    <property type="match status" value="2"/>
</dbReference>
<dbReference type="GO" id="GO:0005524">
    <property type="term" value="F:ATP binding"/>
    <property type="evidence" value="ECO:0007669"/>
    <property type="project" value="UniProtKB-KW"/>
</dbReference>
<evidence type="ECO:0000313" key="11">
    <source>
        <dbReference type="Proteomes" id="UP000657177"/>
    </source>
</evidence>
<evidence type="ECO:0000256" key="7">
    <source>
        <dbReference type="ARBA" id="ARBA00022967"/>
    </source>
</evidence>
<organism evidence="10 11">
    <name type="scientific">Capillibacterium thermochitinicola</name>
    <dbReference type="NCBI Taxonomy" id="2699427"/>
    <lineage>
        <taxon>Bacteria</taxon>
        <taxon>Bacillati</taxon>
        <taxon>Bacillota</taxon>
        <taxon>Capillibacterium</taxon>
    </lineage>
</organism>
<keyword evidence="8" id="KW-0472">Membrane</keyword>
<dbReference type="Pfam" id="PF00005">
    <property type="entry name" value="ABC_tran"/>
    <property type="match status" value="2"/>
</dbReference>
<dbReference type="GO" id="GO:0005886">
    <property type="term" value="C:plasma membrane"/>
    <property type="evidence" value="ECO:0007669"/>
    <property type="project" value="UniProtKB-SubCell"/>
</dbReference>
<feature type="domain" description="ABC transporter" evidence="9">
    <location>
        <begin position="10"/>
        <end position="246"/>
    </location>
</feature>
<dbReference type="RefSeq" id="WP_181338610.1">
    <property type="nucleotide sequence ID" value="NZ_JAAKDE010000002.1"/>
</dbReference>
<evidence type="ECO:0000256" key="5">
    <source>
        <dbReference type="ARBA" id="ARBA00022741"/>
    </source>
</evidence>
<keyword evidence="4" id="KW-0677">Repeat</keyword>
<evidence type="ECO:0000259" key="9">
    <source>
        <dbReference type="PROSITE" id="PS50893"/>
    </source>
</evidence>
<dbReference type="SUPFAM" id="SSF52540">
    <property type="entry name" value="P-loop containing nucleoside triphosphate hydrolases"/>
    <property type="match status" value="2"/>
</dbReference>
<dbReference type="InterPro" id="IPR017871">
    <property type="entry name" value="ABC_transporter-like_CS"/>
</dbReference>
<dbReference type="EMBL" id="JAAKDE010000002">
    <property type="protein sequence ID" value="MBA2132165.1"/>
    <property type="molecule type" value="Genomic_DNA"/>
</dbReference>
<dbReference type="Gene3D" id="3.40.50.300">
    <property type="entry name" value="P-loop containing nucleotide triphosphate hydrolases"/>
    <property type="match status" value="2"/>
</dbReference>
<proteinExistence type="predicted"/>
<dbReference type="InterPro" id="IPR027417">
    <property type="entry name" value="P-loop_NTPase"/>
</dbReference>
<comment type="caution">
    <text evidence="10">The sequence shown here is derived from an EMBL/GenBank/DDBJ whole genome shotgun (WGS) entry which is preliminary data.</text>
</comment>
<keyword evidence="6 10" id="KW-0067">ATP-binding</keyword>
<keyword evidence="5" id="KW-0547">Nucleotide-binding</keyword>
<name>A0A8J6HYE8_9FIRM</name>
<keyword evidence="11" id="KW-1185">Reference proteome</keyword>
<keyword evidence="7" id="KW-1278">Translocase</keyword>
<dbReference type="PROSITE" id="PS00211">
    <property type="entry name" value="ABC_TRANSPORTER_1"/>
    <property type="match status" value="1"/>
</dbReference>
<dbReference type="PANTHER" id="PTHR43790">
    <property type="entry name" value="CARBOHYDRATE TRANSPORT ATP-BINDING PROTEIN MG119-RELATED"/>
    <property type="match status" value="1"/>
</dbReference>
<comment type="subcellular location">
    <subcellularLocation>
        <location evidence="1">Cell membrane</location>
        <topology evidence="1">Peripheral membrane protein</topology>
    </subcellularLocation>
</comment>
<feature type="domain" description="ABC transporter" evidence="9">
    <location>
        <begin position="254"/>
        <end position="497"/>
    </location>
</feature>
<dbReference type="InterPro" id="IPR003593">
    <property type="entry name" value="AAA+_ATPase"/>
</dbReference>
<protein>
    <submittedName>
        <fullName evidence="10">Sugar ABC transporter ATP-binding protein</fullName>
    </submittedName>
</protein>
<evidence type="ECO:0000256" key="4">
    <source>
        <dbReference type="ARBA" id="ARBA00022737"/>
    </source>
</evidence>